<comment type="caution">
    <text evidence="2">The sequence shown here is derived from an EMBL/GenBank/DDBJ whole genome shotgun (WGS) entry which is preliminary data.</text>
</comment>
<evidence type="ECO:0000313" key="2">
    <source>
        <dbReference type="EMBL" id="THE65843.1"/>
    </source>
</evidence>
<evidence type="ECO:0000256" key="1">
    <source>
        <dbReference type="SAM" id="MobiDB-lite"/>
    </source>
</evidence>
<reference evidence="2 3" key="1">
    <citation type="submission" date="2018-10" db="EMBL/GenBank/DDBJ databases">
        <title>Natronolimnobius sp. XQ-INN 246 isolated from Inner Mongolia Autonomous Region of China.</title>
        <authorList>
            <person name="Xue Q."/>
        </authorList>
    </citation>
    <scope>NUCLEOTIDE SEQUENCE [LARGE SCALE GENOMIC DNA]</scope>
    <source>
        <strain evidence="2 3">XQ-INN 246</strain>
    </source>
</reference>
<feature type="region of interest" description="Disordered" evidence="1">
    <location>
        <begin position="119"/>
        <end position="139"/>
    </location>
</feature>
<dbReference type="AlphaFoldDB" id="A0A4S3TR65"/>
<keyword evidence="3" id="KW-1185">Reference proteome</keyword>
<accession>A0A4S3TR65</accession>
<protein>
    <submittedName>
        <fullName evidence="2">Uncharacterized protein</fullName>
    </submittedName>
</protein>
<name>A0A4S3TR65_9EURY</name>
<feature type="compositionally biased region" description="Acidic residues" evidence="1">
    <location>
        <begin position="124"/>
        <end position="139"/>
    </location>
</feature>
<evidence type="ECO:0000313" key="3">
    <source>
        <dbReference type="Proteomes" id="UP000318864"/>
    </source>
</evidence>
<sequence>MGVREHVLESPIPKLAQGRQLSTPEIDKIAPGDVVAGSDFFVVVDIEYHSDPAESQVVLFNQRTTNFERVRASLLSEWVDSPMFPVKHFGDVLIPADSNYQVEPPTLETERATEIPVAGVREDDAQEESEPELDEIYPM</sequence>
<organism evidence="2 3">
    <name type="scientific">Salinadaptatus halalkaliphilus</name>
    <dbReference type="NCBI Taxonomy" id="2419781"/>
    <lineage>
        <taxon>Archaea</taxon>
        <taxon>Methanobacteriati</taxon>
        <taxon>Methanobacteriota</taxon>
        <taxon>Stenosarchaea group</taxon>
        <taxon>Halobacteria</taxon>
        <taxon>Halobacteriales</taxon>
        <taxon>Natrialbaceae</taxon>
        <taxon>Salinadaptatus</taxon>
    </lineage>
</organism>
<dbReference type="Proteomes" id="UP000318864">
    <property type="component" value="Unassembled WGS sequence"/>
</dbReference>
<proteinExistence type="predicted"/>
<gene>
    <name evidence="2" type="ORF">D8Y22_05515</name>
</gene>
<dbReference type="EMBL" id="RBZW01000015">
    <property type="protein sequence ID" value="THE65843.1"/>
    <property type="molecule type" value="Genomic_DNA"/>
</dbReference>